<dbReference type="GO" id="GO:0003676">
    <property type="term" value="F:nucleic acid binding"/>
    <property type="evidence" value="ECO:0007669"/>
    <property type="project" value="InterPro"/>
</dbReference>
<keyword evidence="2" id="KW-1185">Reference proteome</keyword>
<accession>A0A329RV21</accession>
<dbReference type="InterPro" id="IPR036397">
    <property type="entry name" value="RNaseH_sf"/>
</dbReference>
<evidence type="ECO:0000313" key="1">
    <source>
        <dbReference type="EMBL" id="RAW28149.1"/>
    </source>
</evidence>
<reference evidence="1 2" key="1">
    <citation type="submission" date="2018-01" db="EMBL/GenBank/DDBJ databases">
        <title>Draft genome of the strawberry crown rot pathogen Phytophthora cactorum.</title>
        <authorList>
            <person name="Armitage A.D."/>
            <person name="Lysoe E."/>
            <person name="Nellist C.F."/>
            <person name="Harrison R.J."/>
            <person name="Brurberg M.B."/>
        </authorList>
    </citation>
    <scope>NUCLEOTIDE SEQUENCE [LARGE SCALE GENOMIC DNA]</scope>
    <source>
        <strain evidence="1 2">10300</strain>
    </source>
</reference>
<organism evidence="1 2">
    <name type="scientific">Phytophthora cactorum</name>
    <dbReference type="NCBI Taxonomy" id="29920"/>
    <lineage>
        <taxon>Eukaryota</taxon>
        <taxon>Sar</taxon>
        <taxon>Stramenopiles</taxon>
        <taxon>Oomycota</taxon>
        <taxon>Peronosporomycetes</taxon>
        <taxon>Peronosporales</taxon>
        <taxon>Peronosporaceae</taxon>
        <taxon>Phytophthora</taxon>
    </lineage>
</organism>
<name>A0A329RV21_9STRA</name>
<dbReference type="PANTHER" id="PTHR47169">
    <property type="entry name" value="OS01G0541250 PROTEIN"/>
    <property type="match status" value="1"/>
</dbReference>
<proteinExistence type="predicted"/>
<dbReference type="VEuPathDB" id="FungiDB:PC110_g15458"/>
<dbReference type="STRING" id="29920.A0A329RV21"/>
<dbReference type="AlphaFoldDB" id="A0A329RV21"/>
<dbReference type="EMBL" id="MJFZ01000510">
    <property type="protein sequence ID" value="RAW28149.1"/>
    <property type="molecule type" value="Genomic_DNA"/>
</dbReference>
<sequence>MIQQDNAKPHALPHDADIVAAGMEGLFNAIQSIQNRVPIHGIDNLITAVQAAYKDMSADTLDNIFLILQDCMRCVLRQKGENQYALPHIGKAKLRRKGILPRVLSCDQQLYDSAKVVLAESDRGNLAFFEPAE</sequence>
<dbReference type="Proteomes" id="UP000251314">
    <property type="component" value="Unassembled WGS sequence"/>
</dbReference>
<dbReference type="Gene3D" id="3.30.420.10">
    <property type="entry name" value="Ribonuclease H-like superfamily/Ribonuclease H"/>
    <property type="match status" value="1"/>
</dbReference>
<evidence type="ECO:0000313" key="2">
    <source>
        <dbReference type="Proteomes" id="UP000251314"/>
    </source>
</evidence>
<gene>
    <name evidence="1" type="ORF">PC110_g15458</name>
</gene>
<comment type="caution">
    <text evidence="1">The sequence shown here is derived from an EMBL/GenBank/DDBJ whole genome shotgun (WGS) entry which is preliminary data.</text>
</comment>
<dbReference type="PANTHER" id="PTHR47169:SF2">
    <property type="entry name" value="OS01G0541250 PROTEIN"/>
    <property type="match status" value="1"/>
</dbReference>
<dbReference type="OrthoDB" id="168403at2759"/>
<protein>
    <submittedName>
        <fullName evidence="1">Uncharacterized protein</fullName>
    </submittedName>
</protein>